<dbReference type="SUPFAM" id="SSF89895">
    <property type="entry name" value="FYSH domain"/>
    <property type="match status" value="1"/>
</dbReference>
<dbReference type="SUPFAM" id="SSF109728">
    <property type="entry name" value="Hypothetical protein AF0491, middle domain"/>
    <property type="match status" value="1"/>
</dbReference>
<gene>
    <name evidence="5" type="ORF">GCM10007108_04690</name>
</gene>
<dbReference type="Pfam" id="PF01172">
    <property type="entry name" value="SBDS_N"/>
    <property type="match status" value="1"/>
</dbReference>
<dbReference type="PANTHER" id="PTHR10927">
    <property type="entry name" value="RIBOSOME MATURATION PROTEIN SBDS"/>
    <property type="match status" value="1"/>
</dbReference>
<dbReference type="Proteomes" id="UP000632195">
    <property type="component" value="Unassembled WGS sequence"/>
</dbReference>
<evidence type="ECO:0000259" key="4">
    <source>
        <dbReference type="Pfam" id="PF20268"/>
    </source>
</evidence>
<dbReference type="NCBIfam" id="TIGR00291">
    <property type="entry name" value="RNA_SBDS"/>
    <property type="match status" value="1"/>
</dbReference>
<evidence type="ECO:0000256" key="1">
    <source>
        <dbReference type="ARBA" id="ARBA00007433"/>
    </source>
</evidence>
<dbReference type="InterPro" id="IPR035647">
    <property type="entry name" value="EFG_III/V"/>
</dbReference>
<dbReference type="InterPro" id="IPR036786">
    <property type="entry name" value="Ribosome_mat_SBDS_N_sf"/>
</dbReference>
<evidence type="ECO:0000313" key="6">
    <source>
        <dbReference type="Proteomes" id="UP000632195"/>
    </source>
</evidence>
<dbReference type="InterPro" id="IPR039100">
    <property type="entry name" value="Sdo1/SBDS-like"/>
</dbReference>
<comment type="similarity">
    <text evidence="1">Belongs to the SDO1/SBDS family.</text>
</comment>
<dbReference type="SUPFAM" id="SSF54980">
    <property type="entry name" value="EF-G C-terminal domain-like"/>
    <property type="match status" value="1"/>
</dbReference>
<dbReference type="AlphaFoldDB" id="A0AA37BQB8"/>
<dbReference type="EMBL" id="BMNY01000001">
    <property type="protein sequence ID" value="GGM69657.1"/>
    <property type="molecule type" value="Genomic_DNA"/>
</dbReference>
<reference evidence="5" key="2">
    <citation type="submission" date="2022-09" db="EMBL/GenBank/DDBJ databases">
        <authorList>
            <person name="Sun Q."/>
            <person name="Ohkuma M."/>
        </authorList>
    </citation>
    <scope>NUCLEOTIDE SEQUENCE</scope>
    <source>
        <strain evidence="5">JCM 13583</strain>
    </source>
</reference>
<evidence type="ECO:0000259" key="3">
    <source>
        <dbReference type="Pfam" id="PF09377"/>
    </source>
</evidence>
<dbReference type="InterPro" id="IPR046928">
    <property type="entry name" value="SDO1/SBDS_C"/>
</dbReference>
<dbReference type="InterPro" id="IPR037188">
    <property type="entry name" value="Sdo1/SBDS_central_sf"/>
</dbReference>
<proteinExistence type="inferred from homology"/>
<comment type="caution">
    <text evidence="5">The sequence shown here is derived from an EMBL/GenBank/DDBJ whole genome shotgun (WGS) entry which is preliminary data.</text>
</comment>
<dbReference type="Gene3D" id="3.30.70.240">
    <property type="match status" value="1"/>
</dbReference>
<dbReference type="GO" id="GO:0042256">
    <property type="term" value="P:cytosolic ribosome assembly"/>
    <property type="evidence" value="ECO:0007669"/>
    <property type="project" value="InterPro"/>
</dbReference>
<sequence length="237" mass="26621">MLHNMVRLEDSIVARLDSHGHRFEILVDPEATERIREGQIDIEKDLAIDQIFKDARKGEKAGEEALMEVFKTTDVATIAVEIVRKGQIQLTTEQRREMLERKKKAIIDTISRESINPQTNTPHPPSRIAQAIEEAKVHIDPFKSVNEQVQTVLKAIKPLIPIRMEKAKLAVKLTGDAYGKVYGDLVRSGFIVKEEWGKDGSWMGLLEVPAGIQGDIIASITRKAKDNVDIRVVKNGK</sequence>
<name>A0AA37BQB8_9ARCH</name>
<feature type="domain" description="Ribosome maturation protein SDO1/SBDS N-terminal" evidence="2">
    <location>
        <begin position="12"/>
        <end position="96"/>
    </location>
</feature>
<dbReference type="Gene3D" id="1.10.10.900">
    <property type="entry name" value="SBDS protein C-terminal domain, subdomain 1"/>
    <property type="match status" value="1"/>
</dbReference>
<evidence type="ECO:0000259" key="2">
    <source>
        <dbReference type="Pfam" id="PF01172"/>
    </source>
</evidence>
<reference evidence="5" key="1">
    <citation type="journal article" date="2014" name="Int. J. Syst. Evol. Microbiol.">
        <title>Complete genome sequence of Corynebacterium casei LMG S-19264T (=DSM 44701T), isolated from a smear-ripened cheese.</title>
        <authorList>
            <consortium name="US DOE Joint Genome Institute (JGI-PGF)"/>
            <person name="Walter F."/>
            <person name="Albersmeier A."/>
            <person name="Kalinowski J."/>
            <person name="Ruckert C."/>
        </authorList>
    </citation>
    <scope>NUCLEOTIDE SEQUENCE</scope>
    <source>
        <strain evidence="5">JCM 13583</strain>
    </source>
</reference>
<dbReference type="InterPro" id="IPR002140">
    <property type="entry name" value="Sdo1/SBDS"/>
</dbReference>
<dbReference type="Gene3D" id="3.30.1250.10">
    <property type="entry name" value="Ribosome maturation protein SBDS, N-terminal domain"/>
    <property type="match status" value="1"/>
</dbReference>
<keyword evidence="6" id="KW-1185">Reference proteome</keyword>
<accession>A0AA37BQB8</accession>
<dbReference type="InterPro" id="IPR019783">
    <property type="entry name" value="SDO1/SBDS_N"/>
</dbReference>
<dbReference type="Pfam" id="PF20268">
    <property type="entry name" value="SBDS_C"/>
    <property type="match status" value="1"/>
</dbReference>
<dbReference type="InterPro" id="IPR018978">
    <property type="entry name" value="SDO1/SBDS_central"/>
</dbReference>
<dbReference type="Pfam" id="PF09377">
    <property type="entry name" value="SBDS_domain_II"/>
    <property type="match status" value="1"/>
</dbReference>
<protein>
    <submittedName>
        <fullName evidence="5">RNA-associated protein</fullName>
    </submittedName>
</protein>
<feature type="domain" description="Ribosome maturation protein SDO1/SBDS C-terminal" evidence="4">
    <location>
        <begin position="168"/>
        <end position="234"/>
    </location>
</feature>
<evidence type="ECO:0000313" key="5">
    <source>
        <dbReference type="EMBL" id="GGM69657.1"/>
    </source>
</evidence>
<feature type="domain" description="Ribosome maturation protein SDO1/SBDS central" evidence="3">
    <location>
        <begin position="104"/>
        <end position="164"/>
    </location>
</feature>
<dbReference type="PANTHER" id="PTHR10927:SF4">
    <property type="entry name" value="RIBOSOME MATURATION PROTEIN SDO1 HOMOLOG"/>
    <property type="match status" value="1"/>
</dbReference>
<organism evidence="5 6">
    <name type="scientific">Thermogymnomonas acidicola</name>
    <dbReference type="NCBI Taxonomy" id="399579"/>
    <lineage>
        <taxon>Archaea</taxon>
        <taxon>Methanobacteriati</taxon>
        <taxon>Thermoplasmatota</taxon>
        <taxon>Thermoplasmata</taxon>
        <taxon>Thermoplasmatales</taxon>
        <taxon>Thermogymnomonas</taxon>
    </lineage>
</organism>